<comment type="caution">
    <text evidence="2">Lacks conserved residue(s) required for the propagation of feature annotation.</text>
</comment>
<organism evidence="7">
    <name type="scientific">uncultured Desulfobacterium sp</name>
    <dbReference type="NCBI Taxonomy" id="201089"/>
    <lineage>
        <taxon>Bacteria</taxon>
        <taxon>Pseudomonadati</taxon>
        <taxon>Thermodesulfobacteriota</taxon>
        <taxon>Desulfobacteria</taxon>
        <taxon>Desulfobacterales</taxon>
        <taxon>Desulfobacteriaceae</taxon>
        <taxon>Desulfobacterium</taxon>
        <taxon>environmental samples</taxon>
    </lineage>
</organism>
<protein>
    <recommendedName>
        <fullName evidence="6">Response regulatory domain-containing protein</fullName>
    </recommendedName>
</protein>
<dbReference type="GO" id="GO:0000160">
    <property type="term" value="P:phosphorelay signal transduction system"/>
    <property type="evidence" value="ECO:0007669"/>
    <property type="project" value="InterPro"/>
</dbReference>
<evidence type="ECO:0000256" key="2">
    <source>
        <dbReference type="PROSITE-ProRule" id="PRU00169"/>
    </source>
</evidence>
<dbReference type="InterPro" id="IPR011006">
    <property type="entry name" value="CheY-like_superfamily"/>
</dbReference>
<evidence type="ECO:0000256" key="1">
    <source>
        <dbReference type="ARBA" id="ARBA00022553"/>
    </source>
</evidence>
<keyword evidence="3" id="KW-0175">Coiled coil</keyword>
<feature type="coiled-coil region" evidence="3">
    <location>
        <begin position="205"/>
        <end position="232"/>
    </location>
</feature>
<feature type="compositionally biased region" description="Basic and acidic residues" evidence="4">
    <location>
        <begin position="262"/>
        <end position="299"/>
    </location>
</feature>
<dbReference type="Pfam" id="PF14332">
    <property type="entry name" value="DUF4388"/>
    <property type="match status" value="1"/>
</dbReference>
<keyword evidence="5" id="KW-0472">Membrane</keyword>
<proteinExistence type="predicted"/>
<keyword evidence="1" id="KW-0597">Phosphoprotein</keyword>
<evidence type="ECO:0000256" key="5">
    <source>
        <dbReference type="SAM" id="Phobius"/>
    </source>
</evidence>
<dbReference type="InterPro" id="IPR050595">
    <property type="entry name" value="Bact_response_regulator"/>
</dbReference>
<sequence>MAKKVLVIDHDREMLLTLIRDLEKYSRTFSTLSAEDGPAALEILKRQPVSLIVVALNLPNKGERGLLDRLSEGYPDIPAIIIAGQGQITAESFASEKAIAGYLERPFIVEDLAKKITAILKREAEGGVLHNIAPGTFLQLMEMESKTCTIRLTDEKSGGQGVLFFRDGEVLDARIEDKRGRDAAYVMLAWDEATLAIQELCPVDENKVQADLQALLLEAMRLKDEKEVAAKEKMTQDEIDEYIISVNQVEVVSEPKNGEAGTKLEEGQSEQEEHVPQPVSKEKRPDHPTQFVHKDKDKQTTAQAPAPPIEQASISYGKRDNIVDSISNLREALLESTTFTYLFRLLVFASILGLITFVFLYSTMESNQDILDQINHAKSLIKSRQDALTQLDSEIELLYRQKDEYFSNRESQLKSIELELKISELEDRQDKIVTEIQIQQKTINEAEARLESQKDKGLFNRLIEQAKKFFPKKGSPSAHINLSLC</sequence>
<dbReference type="EMBL" id="OJIN01000019">
    <property type="protein sequence ID" value="SPD72036.1"/>
    <property type="molecule type" value="Genomic_DNA"/>
</dbReference>
<dbReference type="PANTHER" id="PTHR44591:SF3">
    <property type="entry name" value="RESPONSE REGULATORY DOMAIN-CONTAINING PROTEIN"/>
    <property type="match status" value="1"/>
</dbReference>
<evidence type="ECO:0000256" key="3">
    <source>
        <dbReference type="SAM" id="Coils"/>
    </source>
</evidence>
<dbReference type="AlphaFoldDB" id="A0A445MRG1"/>
<dbReference type="PANTHER" id="PTHR44591">
    <property type="entry name" value="STRESS RESPONSE REGULATOR PROTEIN 1"/>
    <property type="match status" value="1"/>
</dbReference>
<accession>A0A445MRG1</accession>
<reference evidence="7" key="1">
    <citation type="submission" date="2018-01" db="EMBL/GenBank/DDBJ databases">
        <authorList>
            <person name="Regsiter A."/>
            <person name="William W."/>
        </authorList>
    </citation>
    <scope>NUCLEOTIDE SEQUENCE</scope>
    <source>
        <strain evidence="7">TRIP AH-1</strain>
    </source>
</reference>
<keyword evidence="5" id="KW-0812">Transmembrane</keyword>
<dbReference type="InterPro" id="IPR025497">
    <property type="entry name" value="PatA-like_N"/>
</dbReference>
<evidence type="ECO:0000256" key="4">
    <source>
        <dbReference type="SAM" id="MobiDB-lite"/>
    </source>
</evidence>
<evidence type="ECO:0000313" key="7">
    <source>
        <dbReference type="EMBL" id="SPD72036.1"/>
    </source>
</evidence>
<dbReference type="SUPFAM" id="SSF52172">
    <property type="entry name" value="CheY-like"/>
    <property type="match status" value="1"/>
</dbReference>
<dbReference type="InterPro" id="IPR001789">
    <property type="entry name" value="Sig_transdc_resp-reg_receiver"/>
</dbReference>
<keyword evidence="5" id="KW-1133">Transmembrane helix</keyword>
<feature type="domain" description="Response regulatory" evidence="6">
    <location>
        <begin position="4"/>
        <end position="120"/>
    </location>
</feature>
<dbReference type="Pfam" id="PF00072">
    <property type="entry name" value="Response_reg"/>
    <property type="match status" value="1"/>
</dbReference>
<feature type="region of interest" description="Disordered" evidence="4">
    <location>
        <begin position="254"/>
        <end position="313"/>
    </location>
</feature>
<dbReference type="Gene3D" id="3.40.50.2300">
    <property type="match status" value="1"/>
</dbReference>
<evidence type="ECO:0000259" key="6">
    <source>
        <dbReference type="PROSITE" id="PS50110"/>
    </source>
</evidence>
<name>A0A445MRG1_9BACT</name>
<dbReference type="SMART" id="SM00448">
    <property type="entry name" value="REC"/>
    <property type="match status" value="1"/>
</dbReference>
<feature type="transmembrane region" description="Helical" evidence="5">
    <location>
        <begin position="341"/>
        <end position="361"/>
    </location>
</feature>
<feature type="coiled-coil region" evidence="3">
    <location>
        <begin position="408"/>
        <end position="456"/>
    </location>
</feature>
<dbReference type="PROSITE" id="PS50110">
    <property type="entry name" value="RESPONSE_REGULATORY"/>
    <property type="match status" value="1"/>
</dbReference>
<gene>
    <name evidence="7" type="ORF">PITCH_A1150071</name>
</gene>